<evidence type="ECO:0000313" key="2">
    <source>
        <dbReference type="EMBL" id="CAD7246493.1"/>
    </source>
</evidence>
<organism evidence="2">
    <name type="scientific">Darwinula stevensoni</name>
    <dbReference type="NCBI Taxonomy" id="69355"/>
    <lineage>
        <taxon>Eukaryota</taxon>
        <taxon>Metazoa</taxon>
        <taxon>Ecdysozoa</taxon>
        <taxon>Arthropoda</taxon>
        <taxon>Crustacea</taxon>
        <taxon>Oligostraca</taxon>
        <taxon>Ostracoda</taxon>
        <taxon>Podocopa</taxon>
        <taxon>Podocopida</taxon>
        <taxon>Darwinulocopina</taxon>
        <taxon>Darwinuloidea</taxon>
        <taxon>Darwinulidae</taxon>
        <taxon>Darwinula</taxon>
    </lineage>
</organism>
<sequence>MRLPALVADNIASTMPELYRIAPPAESPLRNLRLEDITRTVLMVLQEKARQVTSIEERCVLFQAYKILTGGGSDHTCSVETENDYCNASQPHCDANTHEEISDMSIAVSTSDHEESQMDNSCQTDEVIVLSDAAVQTMITSISTATSTADLKKMISSESQTLLKSTRCIGTNTDEEIEELTTLSCDLPESTPGFSAKPEKPPGPPVTMKHEVFSLVTDSNSPKKESLHEGKVLNLAIKVEEHFQLSTDPRKSKPVLERKVGSQEPESHN</sequence>
<accession>A0A7R8XB95</accession>
<keyword evidence="3" id="KW-1185">Reference proteome</keyword>
<feature type="region of interest" description="Disordered" evidence="1">
    <location>
        <begin position="243"/>
        <end position="269"/>
    </location>
</feature>
<name>A0A7R8XB95_9CRUS</name>
<dbReference type="EMBL" id="CAJPEV010001152">
    <property type="protein sequence ID" value="CAG0891032.1"/>
    <property type="molecule type" value="Genomic_DNA"/>
</dbReference>
<reference evidence="2" key="1">
    <citation type="submission" date="2020-11" db="EMBL/GenBank/DDBJ databases">
        <authorList>
            <person name="Tran Van P."/>
        </authorList>
    </citation>
    <scope>NUCLEOTIDE SEQUENCE</scope>
</reference>
<dbReference type="Proteomes" id="UP000677054">
    <property type="component" value="Unassembled WGS sequence"/>
</dbReference>
<proteinExistence type="predicted"/>
<dbReference type="EMBL" id="LR900669">
    <property type="protein sequence ID" value="CAD7246493.1"/>
    <property type="molecule type" value="Genomic_DNA"/>
</dbReference>
<dbReference type="AlphaFoldDB" id="A0A7R8XB95"/>
<gene>
    <name evidence="2" type="ORF">DSTB1V02_LOCUS6343</name>
</gene>
<evidence type="ECO:0000313" key="3">
    <source>
        <dbReference type="Proteomes" id="UP000677054"/>
    </source>
</evidence>
<protein>
    <submittedName>
        <fullName evidence="2">Uncharacterized protein</fullName>
    </submittedName>
</protein>
<evidence type="ECO:0000256" key="1">
    <source>
        <dbReference type="SAM" id="MobiDB-lite"/>
    </source>
</evidence>